<dbReference type="Gene3D" id="3.30.1310.10">
    <property type="entry name" value="Nucleoid-associated protein YbaB-like domain"/>
    <property type="match status" value="1"/>
</dbReference>
<comment type="caution">
    <text evidence="2">The sequence shown here is derived from an EMBL/GenBank/DDBJ whole genome shotgun (WGS) entry which is preliminary data.</text>
</comment>
<dbReference type="Proteomes" id="UP000271683">
    <property type="component" value="Unassembled WGS sequence"/>
</dbReference>
<dbReference type="InterPro" id="IPR004401">
    <property type="entry name" value="YbaB/EbfC"/>
</dbReference>
<name>A0A3N1GI28_9ACTN</name>
<organism evidence="2 3">
    <name type="scientific">Couchioplanes caeruleus</name>
    <dbReference type="NCBI Taxonomy" id="56438"/>
    <lineage>
        <taxon>Bacteria</taxon>
        <taxon>Bacillati</taxon>
        <taxon>Actinomycetota</taxon>
        <taxon>Actinomycetes</taxon>
        <taxon>Micromonosporales</taxon>
        <taxon>Micromonosporaceae</taxon>
        <taxon>Couchioplanes</taxon>
    </lineage>
</organism>
<evidence type="ECO:0000313" key="2">
    <source>
        <dbReference type="EMBL" id="ROP29865.1"/>
    </source>
</evidence>
<dbReference type="RefSeq" id="WP_084556767.1">
    <property type="nucleotide sequence ID" value="NZ_RJKL01000001.1"/>
</dbReference>
<feature type="region of interest" description="Disordered" evidence="1">
    <location>
        <begin position="117"/>
        <end position="136"/>
    </location>
</feature>
<sequence>MSDYTDRQLEQMLDDYQQRRHTLADLHQRVQAITGTATSPRREVTATVTHTGAVVDISFSGPGYRRLPPRELSDLVLQTIVAAREKAVAEAATLMAPVLPQGIDARQLLAGRLGFEDHAPSAGPRMSGIVRDQLER</sequence>
<accession>A0A3N1GI28</accession>
<dbReference type="GO" id="GO:0003677">
    <property type="term" value="F:DNA binding"/>
    <property type="evidence" value="ECO:0007669"/>
    <property type="project" value="UniProtKB-KW"/>
</dbReference>
<dbReference type="EMBL" id="RJKL01000001">
    <property type="protein sequence ID" value="ROP29865.1"/>
    <property type="molecule type" value="Genomic_DNA"/>
</dbReference>
<evidence type="ECO:0000313" key="3">
    <source>
        <dbReference type="Proteomes" id="UP000271683"/>
    </source>
</evidence>
<gene>
    <name evidence="2" type="ORF">EDD30_2686</name>
</gene>
<keyword evidence="2" id="KW-0238">DNA-binding</keyword>
<proteinExistence type="predicted"/>
<reference evidence="2 3" key="1">
    <citation type="submission" date="2018-11" db="EMBL/GenBank/DDBJ databases">
        <title>Sequencing the genomes of 1000 actinobacteria strains.</title>
        <authorList>
            <person name="Klenk H.-P."/>
        </authorList>
    </citation>
    <scope>NUCLEOTIDE SEQUENCE [LARGE SCALE GENOMIC DNA]</scope>
    <source>
        <strain evidence="2 3">DSM 43634</strain>
    </source>
</reference>
<dbReference type="Pfam" id="PF02575">
    <property type="entry name" value="YbaB_DNA_bd"/>
    <property type="match status" value="1"/>
</dbReference>
<evidence type="ECO:0000256" key="1">
    <source>
        <dbReference type="SAM" id="MobiDB-lite"/>
    </source>
</evidence>
<dbReference type="OrthoDB" id="5118533at2"/>
<dbReference type="InterPro" id="IPR036894">
    <property type="entry name" value="YbaB-like_sf"/>
</dbReference>
<protein>
    <submittedName>
        <fullName evidence="2">YbaB/EbfC DNA-binding family protein</fullName>
    </submittedName>
</protein>
<dbReference type="AlphaFoldDB" id="A0A3N1GI28"/>